<sequence length="102" mass="11804">MRRTRPSATQEQRIRSAYIFGDARPKHGKGAALVMPFCDTHAMKEHFVEVSRYVARNAHAVLIFDQAGWNMTNKLKIPKNISLIAQSWIIISIGRREWAHRF</sequence>
<protein>
    <recommendedName>
        <fullName evidence="3">Transposase</fullName>
    </recommendedName>
</protein>
<dbReference type="OrthoDB" id="2375382at2"/>
<evidence type="ECO:0000313" key="2">
    <source>
        <dbReference type="Proteomes" id="UP000315388"/>
    </source>
</evidence>
<gene>
    <name evidence="1" type="ORF">FHY56_17595</name>
</gene>
<dbReference type="EMBL" id="VEWJ01000031">
    <property type="protein sequence ID" value="TPF73860.1"/>
    <property type="molecule type" value="Genomic_DNA"/>
</dbReference>
<reference evidence="1 2" key="1">
    <citation type="journal article" date="2003" name="Int. J. Syst. Evol. Microbiol.">
        <title>Towards a standardized format for the description of a novel species (of an established genus): Ochrobactrum gallinifaecis sp. nov.</title>
        <authorList>
            <person name="Kampfer P."/>
            <person name="Buczolits S."/>
            <person name="Albrecht A."/>
            <person name="Busse H.J."/>
            <person name="Stackebrandt E."/>
        </authorList>
    </citation>
    <scope>NUCLEOTIDE SEQUENCE [LARGE SCALE GENOMIC DNA]</scope>
    <source>
        <strain evidence="1 2">ISO 196</strain>
    </source>
</reference>
<evidence type="ECO:0008006" key="3">
    <source>
        <dbReference type="Google" id="ProtNLM"/>
    </source>
</evidence>
<dbReference type="AlphaFoldDB" id="A0A502BHN7"/>
<comment type="caution">
    <text evidence="1">The sequence shown here is derived from an EMBL/GenBank/DDBJ whole genome shotgun (WGS) entry which is preliminary data.</text>
</comment>
<name>A0A502BHN7_9HYPH</name>
<dbReference type="Proteomes" id="UP000315388">
    <property type="component" value="Unassembled WGS sequence"/>
</dbReference>
<proteinExistence type="predicted"/>
<accession>A0A502BHN7</accession>
<organism evidence="1 2">
    <name type="scientific">Brucella gallinifaecis</name>
    <dbReference type="NCBI Taxonomy" id="215590"/>
    <lineage>
        <taxon>Bacteria</taxon>
        <taxon>Pseudomonadati</taxon>
        <taxon>Pseudomonadota</taxon>
        <taxon>Alphaproteobacteria</taxon>
        <taxon>Hyphomicrobiales</taxon>
        <taxon>Brucellaceae</taxon>
        <taxon>Brucella/Ochrobactrum group</taxon>
        <taxon>Brucella</taxon>
    </lineage>
</organism>
<dbReference type="RefSeq" id="WP_140906421.1">
    <property type="nucleotide sequence ID" value="NZ_JBHTMD010000003.1"/>
</dbReference>
<evidence type="ECO:0000313" key="1">
    <source>
        <dbReference type="EMBL" id="TPF73860.1"/>
    </source>
</evidence>
<keyword evidence="2" id="KW-1185">Reference proteome</keyword>